<organism evidence="1 2">
    <name type="scientific">Champsocephalus gunnari</name>
    <name type="common">Mackerel icefish</name>
    <dbReference type="NCBI Taxonomy" id="52237"/>
    <lineage>
        <taxon>Eukaryota</taxon>
        <taxon>Metazoa</taxon>
        <taxon>Chordata</taxon>
        <taxon>Craniata</taxon>
        <taxon>Vertebrata</taxon>
        <taxon>Euteleostomi</taxon>
        <taxon>Actinopterygii</taxon>
        <taxon>Neopterygii</taxon>
        <taxon>Teleostei</taxon>
        <taxon>Neoteleostei</taxon>
        <taxon>Acanthomorphata</taxon>
        <taxon>Eupercaria</taxon>
        <taxon>Perciformes</taxon>
        <taxon>Notothenioidei</taxon>
        <taxon>Channichthyidae</taxon>
        <taxon>Champsocephalus</taxon>
    </lineage>
</organism>
<protein>
    <submittedName>
        <fullName evidence="1">Uncharacterized protein</fullName>
    </submittedName>
</protein>
<dbReference type="EMBL" id="JAURVH010001524">
    <property type="protein sequence ID" value="KAK5920224.1"/>
    <property type="molecule type" value="Genomic_DNA"/>
</dbReference>
<reference evidence="1 2" key="1">
    <citation type="journal article" date="2023" name="Mol. Biol. Evol.">
        <title>Genomics of Secondarily Temperate Adaptation in the Only Non-Antarctic Icefish.</title>
        <authorList>
            <person name="Rivera-Colon A.G."/>
            <person name="Rayamajhi N."/>
            <person name="Minhas B.F."/>
            <person name="Madrigal G."/>
            <person name="Bilyk K.T."/>
            <person name="Yoon V."/>
            <person name="Hune M."/>
            <person name="Gregory S."/>
            <person name="Cheng C.H.C."/>
            <person name="Catchen J.M."/>
        </authorList>
    </citation>
    <scope>NUCLEOTIDE SEQUENCE [LARGE SCALE GENOMIC DNA]</scope>
    <source>
        <tissue evidence="1">White muscle</tissue>
    </source>
</reference>
<accession>A0AAN8HKY3</accession>
<name>A0AAN8HKY3_CHAGU</name>
<dbReference type="AlphaFoldDB" id="A0AAN8HKY3"/>
<dbReference type="Proteomes" id="UP001331515">
    <property type="component" value="Unassembled WGS sequence"/>
</dbReference>
<comment type="caution">
    <text evidence="1">The sequence shown here is derived from an EMBL/GenBank/DDBJ whole genome shotgun (WGS) entry which is preliminary data.</text>
</comment>
<evidence type="ECO:0000313" key="2">
    <source>
        <dbReference type="Proteomes" id="UP001331515"/>
    </source>
</evidence>
<keyword evidence="2" id="KW-1185">Reference proteome</keyword>
<sequence length="92" mass="10135">MPESRVLEDSPRPLPRCSSIWTRTTRQSGRQTMKTYITCSSSSISPVWLLLAGSGFIPLFSSCFPPEFLLPLRRGAEFHTGLDAPFVGSVSS</sequence>
<evidence type="ECO:0000313" key="1">
    <source>
        <dbReference type="EMBL" id="KAK5920224.1"/>
    </source>
</evidence>
<gene>
    <name evidence="1" type="ORF">CgunFtcFv8_024059</name>
</gene>
<proteinExistence type="predicted"/>